<gene>
    <name evidence="1" type="ORF">BaRGS_00013396</name>
</gene>
<evidence type="ECO:0000313" key="1">
    <source>
        <dbReference type="EMBL" id="KAK7495457.1"/>
    </source>
</evidence>
<dbReference type="EMBL" id="JACVVK020000075">
    <property type="protein sequence ID" value="KAK7495457.1"/>
    <property type="molecule type" value="Genomic_DNA"/>
</dbReference>
<dbReference type="Proteomes" id="UP001519460">
    <property type="component" value="Unassembled WGS sequence"/>
</dbReference>
<feature type="non-terminal residue" evidence="1">
    <location>
        <position position="63"/>
    </location>
</feature>
<comment type="caution">
    <text evidence="1">The sequence shown here is derived from an EMBL/GenBank/DDBJ whole genome shotgun (WGS) entry which is preliminary data.</text>
</comment>
<reference evidence="1 2" key="1">
    <citation type="journal article" date="2023" name="Sci. Data">
        <title>Genome assembly of the Korean intertidal mud-creeper Batillaria attramentaria.</title>
        <authorList>
            <person name="Patra A.K."/>
            <person name="Ho P.T."/>
            <person name="Jun S."/>
            <person name="Lee S.J."/>
            <person name="Kim Y."/>
            <person name="Won Y.J."/>
        </authorList>
    </citation>
    <scope>NUCLEOTIDE SEQUENCE [LARGE SCALE GENOMIC DNA]</scope>
    <source>
        <strain evidence="1">Wonlab-2016</strain>
    </source>
</reference>
<evidence type="ECO:0000313" key="2">
    <source>
        <dbReference type="Proteomes" id="UP001519460"/>
    </source>
</evidence>
<keyword evidence="2" id="KW-1185">Reference proteome</keyword>
<sequence length="63" mass="7226">MDYWPILSEAARTSRLISVKRVSVCSRAKCRDICVGFNKEGRRRITGDGCWRSRTGKPLYDFG</sequence>
<accession>A0ABD0L7X6</accession>
<organism evidence="1 2">
    <name type="scientific">Batillaria attramentaria</name>
    <dbReference type="NCBI Taxonomy" id="370345"/>
    <lineage>
        <taxon>Eukaryota</taxon>
        <taxon>Metazoa</taxon>
        <taxon>Spiralia</taxon>
        <taxon>Lophotrochozoa</taxon>
        <taxon>Mollusca</taxon>
        <taxon>Gastropoda</taxon>
        <taxon>Caenogastropoda</taxon>
        <taxon>Sorbeoconcha</taxon>
        <taxon>Cerithioidea</taxon>
        <taxon>Batillariidae</taxon>
        <taxon>Batillaria</taxon>
    </lineage>
</organism>
<protein>
    <submittedName>
        <fullName evidence="1">Uncharacterized protein</fullName>
    </submittedName>
</protein>
<name>A0ABD0L7X6_9CAEN</name>
<proteinExistence type="predicted"/>
<dbReference type="AlphaFoldDB" id="A0ABD0L7X6"/>